<name>A0A6A5WU41_9PLEO</name>
<gene>
    <name evidence="7" type="ORF">P154DRAFT_542799</name>
</gene>
<feature type="region of interest" description="Disordered" evidence="5">
    <location>
        <begin position="39"/>
        <end position="62"/>
    </location>
</feature>
<protein>
    <recommendedName>
        <fullName evidence="6">HIT-type domain-containing protein</fullName>
    </recommendedName>
</protein>
<dbReference type="SUPFAM" id="SSF144232">
    <property type="entry name" value="HIT/MYND zinc finger-like"/>
    <property type="match status" value="1"/>
</dbReference>
<evidence type="ECO:0000256" key="1">
    <source>
        <dbReference type="ARBA" id="ARBA00022723"/>
    </source>
</evidence>
<dbReference type="CDD" id="cd23024">
    <property type="entry name" value="zf-HIT_ZNHIT2-3"/>
    <property type="match status" value="1"/>
</dbReference>
<dbReference type="PANTHER" id="PTHR13483:SF11">
    <property type="entry name" value="ZINC FINGER HIT DOMAIN-CONTAINING PROTEIN 3"/>
    <property type="match status" value="1"/>
</dbReference>
<dbReference type="Pfam" id="PF04438">
    <property type="entry name" value="zf-HIT"/>
    <property type="match status" value="1"/>
</dbReference>
<keyword evidence="8" id="KW-1185">Reference proteome</keyword>
<feature type="domain" description="HIT-type" evidence="6">
    <location>
        <begin position="6"/>
        <end position="42"/>
    </location>
</feature>
<keyword evidence="3" id="KW-0862">Zinc</keyword>
<dbReference type="GO" id="GO:0000463">
    <property type="term" value="P:maturation of LSU-rRNA from tricistronic rRNA transcript (SSU-rRNA, 5.8S rRNA, LSU-rRNA)"/>
    <property type="evidence" value="ECO:0007669"/>
    <property type="project" value="TreeGrafter"/>
</dbReference>
<evidence type="ECO:0000313" key="7">
    <source>
        <dbReference type="EMBL" id="KAF2005107.1"/>
    </source>
</evidence>
<dbReference type="PANTHER" id="PTHR13483">
    <property type="entry name" value="BOX C_D SNORNA PROTEIN 1-RELATED"/>
    <property type="match status" value="1"/>
</dbReference>
<dbReference type="EMBL" id="ML977564">
    <property type="protein sequence ID" value="KAF2005107.1"/>
    <property type="molecule type" value="Genomic_DNA"/>
</dbReference>
<evidence type="ECO:0000256" key="4">
    <source>
        <dbReference type="PROSITE-ProRule" id="PRU00453"/>
    </source>
</evidence>
<organism evidence="7 8">
    <name type="scientific">Amniculicola lignicola CBS 123094</name>
    <dbReference type="NCBI Taxonomy" id="1392246"/>
    <lineage>
        <taxon>Eukaryota</taxon>
        <taxon>Fungi</taxon>
        <taxon>Dikarya</taxon>
        <taxon>Ascomycota</taxon>
        <taxon>Pezizomycotina</taxon>
        <taxon>Dothideomycetes</taxon>
        <taxon>Pleosporomycetidae</taxon>
        <taxon>Pleosporales</taxon>
        <taxon>Amniculicolaceae</taxon>
        <taxon>Amniculicola</taxon>
    </lineage>
</organism>
<dbReference type="InterPro" id="IPR013087">
    <property type="entry name" value="Znf_C2H2_type"/>
</dbReference>
<proteinExistence type="predicted"/>
<feature type="compositionally biased region" description="Gly residues" evidence="5">
    <location>
        <begin position="127"/>
        <end position="142"/>
    </location>
</feature>
<dbReference type="GO" id="GO:0008270">
    <property type="term" value="F:zinc ion binding"/>
    <property type="evidence" value="ECO:0007669"/>
    <property type="project" value="UniProtKB-UniRule"/>
</dbReference>
<dbReference type="Gene3D" id="3.30.60.190">
    <property type="match status" value="1"/>
</dbReference>
<evidence type="ECO:0000256" key="3">
    <source>
        <dbReference type="ARBA" id="ARBA00022833"/>
    </source>
</evidence>
<feature type="compositionally biased region" description="Basic and acidic residues" evidence="5">
    <location>
        <begin position="143"/>
        <end position="156"/>
    </location>
</feature>
<feature type="region of interest" description="Disordered" evidence="5">
    <location>
        <begin position="107"/>
        <end position="156"/>
    </location>
</feature>
<evidence type="ECO:0000256" key="5">
    <source>
        <dbReference type="SAM" id="MobiDB-lite"/>
    </source>
</evidence>
<dbReference type="InterPro" id="IPR051639">
    <property type="entry name" value="BCD1"/>
</dbReference>
<feature type="compositionally biased region" description="Basic residues" evidence="5">
    <location>
        <begin position="114"/>
        <end position="126"/>
    </location>
</feature>
<sequence>MAEVLCGVCNTTPKKYKCPTCSLPYCSLPCFKLHKPTHPFSAPSPAPSQPQIEIPQPPPPTPLPKYLKKKIDFSTLATSPKFQEMLKAHPALLVALQKVYAATIEPEPEDARSRARGARGRGRGRGRGFGQRGGGRGYGSHGGDTHAEPRWTERKGDADGMRLLRKFREGDCAGDEEAAMREFGMLLEELYGEKAKKGNADEMEIA</sequence>
<dbReference type="PROSITE" id="PS00028">
    <property type="entry name" value="ZINC_FINGER_C2H2_1"/>
    <property type="match status" value="1"/>
</dbReference>
<dbReference type="GO" id="GO:0048254">
    <property type="term" value="P:snoRNA localization"/>
    <property type="evidence" value="ECO:0007669"/>
    <property type="project" value="TreeGrafter"/>
</dbReference>
<keyword evidence="1" id="KW-0479">Metal-binding</keyword>
<dbReference type="OrthoDB" id="18412at2759"/>
<reference evidence="7" key="1">
    <citation type="journal article" date="2020" name="Stud. Mycol.">
        <title>101 Dothideomycetes genomes: a test case for predicting lifestyles and emergence of pathogens.</title>
        <authorList>
            <person name="Haridas S."/>
            <person name="Albert R."/>
            <person name="Binder M."/>
            <person name="Bloem J."/>
            <person name="Labutti K."/>
            <person name="Salamov A."/>
            <person name="Andreopoulos B."/>
            <person name="Baker S."/>
            <person name="Barry K."/>
            <person name="Bills G."/>
            <person name="Bluhm B."/>
            <person name="Cannon C."/>
            <person name="Castanera R."/>
            <person name="Culley D."/>
            <person name="Daum C."/>
            <person name="Ezra D."/>
            <person name="Gonzalez J."/>
            <person name="Henrissat B."/>
            <person name="Kuo A."/>
            <person name="Liang C."/>
            <person name="Lipzen A."/>
            <person name="Lutzoni F."/>
            <person name="Magnuson J."/>
            <person name="Mondo S."/>
            <person name="Nolan M."/>
            <person name="Ohm R."/>
            <person name="Pangilinan J."/>
            <person name="Park H.-J."/>
            <person name="Ramirez L."/>
            <person name="Alfaro M."/>
            <person name="Sun H."/>
            <person name="Tritt A."/>
            <person name="Yoshinaga Y."/>
            <person name="Zwiers L.-H."/>
            <person name="Turgeon B."/>
            <person name="Goodwin S."/>
            <person name="Spatafora J."/>
            <person name="Crous P."/>
            <person name="Grigoriev I."/>
        </authorList>
    </citation>
    <scope>NUCLEOTIDE SEQUENCE</scope>
    <source>
        <strain evidence="7">CBS 123094</strain>
    </source>
</reference>
<dbReference type="Proteomes" id="UP000799779">
    <property type="component" value="Unassembled WGS sequence"/>
</dbReference>
<accession>A0A6A5WU41</accession>
<evidence type="ECO:0000313" key="8">
    <source>
        <dbReference type="Proteomes" id="UP000799779"/>
    </source>
</evidence>
<dbReference type="GO" id="GO:0000492">
    <property type="term" value="P:box C/D snoRNP assembly"/>
    <property type="evidence" value="ECO:0007669"/>
    <property type="project" value="TreeGrafter"/>
</dbReference>
<evidence type="ECO:0000259" key="6">
    <source>
        <dbReference type="PROSITE" id="PS51083"/>
    </source>
</evidence>
<dbReference type="GO" id="GO:0005634">
    <property type="term" value="C:nucleus"/>
    <property type="evidence" value="ECO:0007669"/>
    <property type="project" value="TreeGrafter"/>
</dbReference>
<dbReference type="AlphaFoldDB" id="A0A6A5WU41"/>
<evidence type="ECO:0000256" key="2">
    <source>
        <dbReference type="ARBA" id="ARBA00022771"/>
    </source>
</evidence>
<dbReference type="InterPro" id="IPR007529">
    <property type="entry name" value="Znf_HIT"/>
</dbReference>
<dbReference type="PROSITE" id="PS51083">
    <property type="entry name" value="ZF_HIT"/>
    <property type="match status" value="1"/>
</dbReference>
<dbReference type="GO" id="GO:0070761">
    <property type="term" value="C:pre-snoRNP complex"/>
    <property type="evidence" value="ECO:0007669"/>
    <property type="project" value="TreeGrafter"/>
</dbReference>
<keyword evidence="2 4" id="KW-0863">Zinc-finger</keyword>